<dbReference type="AlphaFoldDB" id="A0A2C9W0A4"/>
<organism evidence="2">
    <name type="scientific">Manihot esculenta</name>
    <name type="common">Cassava</name>
    <name type="synonym">Jatropha manihot</name>
    <dbReference type="NCBI Taxonomy" id="3983"/>
    <lineage>
        <taxon>Eukaryota</taxon>
        <taxon>Viridiplantae</taxon>
        <taxon>Streptophyta</taxon>
        <taxon>Embryophyta</taxon>
        <taxon>Tracheophyta</taxon>
        <taxon>Spermatophyta</taxon>
        <taxon>Magnoliopsida</taxon>
        <taxon>eudicotyledons</taxon>
        <taxon>Gunneridae</taxon>
        <taxon>Pentapetalae</taxon>
        <taxon>rosids</taxon>
        <taxon>fabids</taxon>
        <taxon>Malpighiales</taxon>
        <taxon>Euphorbiaceae</taxon>
        <taxon>Crotonoideae</taxon>
        <taxon>Manihoteae</taxon>
        <taxon>Manihot</taxon>
    </lineage>
</organism>
<name>A0A2C9W0A4_MANES</name>
<evidence type="ECO:0000256" key="1">
    <source>
        <dbReference type="SAM" id="MobiDB-lite"/>
    </source>
</evidence>
<feature type="compositionally biased region" description="Polar residues" evidence="1">
    <location>
        <begin position="53"/>
        <end position="66"/>
    </location>
</feature>
<proteinExistence type="predicted"/>
<sequence>MRSCGQICSCIPGLKRKESKSEDSDKSSHRKSRAKDEKKRDFSTGIPGDHSTEGSSHQGTTTASSNDAIGVAAVAVHVSAMESSGGDG</sequence>
<dbReference type="EMBL" id="CM004390">
    <property type="protein sequence ID" value="OAY52285.1"/>
    <property type="molecule type" value="Genomic_DNA"/>
</dbReference>
<feature type="compositionally biased region" description="Basic and acidic residues" evidence="1">
    <location>
        <begin position="15"/>
        <end position="27"/>
    </location>
</feature>
<evidence type="ECO:0000313" key="2">
    <source>
        <dbReference type="EMBL" id="OAY52285.1"/>
    </source>
</evidence>
<accession>A0A2C9W0A4</accession>
<feature type="region of interest" description="Disordered" evidence="1">
    <location>
        <begin position="15"/>
        <end position="66"/>
    </location>
</feature>
<gene>
    <name evidence="2" type="ORF">MANES_04G070900</name>
</gene>
<protein>
    <submittedName>
        <fullName evidence="2">Uncharacterized protein</fullName>
    </submittedName>
</protein>
<reference evidence="2" key="1">
    <citation type="submission" date="2016-02" db="EMBL/GenBank/DDBJ databases">
        <title>WGS assembly of Manihot esculenta.</title>
        <authorList>
            <person name="Bredeson J.V."/>
            <person name="Prochnik S.E."/>
            <person name="Lyons J.B."/>
            <person name="Schmutz J."/>
            <person name="Grimwood J."/>
            <person name="Vrebalov J."/>
            <person name="Bart R.S."/>
            <person name="Amuge T."/>
            <person name="Ferguson M.E."/>
            <person name="Green R."/>
            <person name="Putnam N."/>
            <person name="Stites J."/>
            <person name="Rounsley S."/>
            <person name="Rokhsar D.S."/>
        </authorList>
    </citation>
    <scope>NUCLEOTIDE SEQUENCE [LARGE SCALE GENOMIC DNA]</scope>
    <source>
        <tissue evidence="2">Leaf</tissue>
    </source>
</reference>